<evidence type="ECO:0000313" key="1">
    <source>
        <dbReference type="EMBL" id="KAH1168285.1"/>
    </source>
</evidence>
<protein>
    <submittedName>
        <fullName evidence="1">Uncharacterized protein</fullName>
    </submittedName>
</protein>
<comment type="caution">
    <text evidence="1">The sequence shown here is derived from an EMBL/GenBank/DDBJ whole genome shotgun (WGS) entry which is preliminary data.</text>
</comment>
<evidence type="ECO:0000313" key="2">
    <source>
        <dbReference type="Proteomes" id="UP000827986"/>
    </source>
</evidence>
<dbReference type="AlphaFoldDB" id="A0A9D4ATT7"/>
<dbReference type="EMBL" id="JAHDVG010000486">
    <property type="protein sequence ID" value="KAH1168285.1"/>
    <property type="molecule type" value="Genomic_DNA"/>
</dbReference>
<sequence length="127" mass="13505">MQRGQSGVTQIVHNSTKKSHVCVSIMQPRGAVPSASTRGHLISEAKHCWGGAVPSHPTYSAANCIIPINSQEALPHPVQLPPCTMWGAVPLRLQPRYPPTLGGTFPTGCPCFLYPPIAAVPPPRAQP</sequence>
<gene>
    <name evidence="1" type="ORF">KIL84_003768</name>
</gene>
<reference evidence="1" key="1">
    <citation type="submission" date="2021-09" db="EMBL/GenBank/DDBJ databases">
        <title>The genome of Mauremys mutica provides insights into the evolution of semi-aquatic lifestyle.</title>
        <authorList>
            <person name="Gong S."/>
            <person name="Gao Y."/>
        </authorList>
    </citation>
    <scope>NUCLEOTIDE SEQUENCE</scope>
    <source>
        <strain evidence="1">MM-2020</strain>
        <tissue evidence="1">Muscle</tissue>
    </source>
</reference>
<proteinExistence type="predicted"/>
<keyword evidence="2" id="KW-1185">Reference proteome</keyword>
<name>A0A9D4ATT7_9SAUR</name>
<dbReference type="Proteomes" id="UP000827986">
    <property type="component" value="Unassembled WGS sequence"/>
</dbReference>
<accession>A0A9D4ATT7</accession>
<organism evidence="1 2">
    <name type="scientific">Mauremys mutica</name>
    <name type="common">yellowpond turtle</name>
    <dbReference type="NCBI Taxonomy" id="74926"/>
    <lineage>
        <taxon>Eukaryota</taxon>
        <taxon>Metazoa</taxon>
        <taxon>Chordata</taxon>
        <taxon>Craniata</taxon>
        <taxon>Vertebrata</taxon>
        <taxon>Euteleostomi</taxon>
        <taxon>Archelosauria</taxon>
        <taxon>Testudinata</taxon>
        <taxon>Testudines</taxon>
        <taxon>Cryptodira</taxon>
        <taxon>Durocryptodira</taxon>
        <taxon>Testudinoidea</taxon>
        <taxon>Geoemydidae</taxon>
        <taxon>Geoemydinae</taxon>
        <taxon>Mauremys</taxon>
    </lineage>
</organism>